<dbReference type="Proteomes" id="UP000594014">
    <property type="component" value="Chromosome"/>
</dbReference>
<dbReference type="EMBL" id="CP042469">
    <property type="protein sequence ID" value="QOX62181.1"/>
    <property type="molecule type" value="Genomic_DNA"/>
</dbReference>
<evidence type="ECO:0000313" key="2">
    <source>
        <dbReference type="Proteomes" id="UP000594014"/>
    </source>
</evidence>
<name>A0ACD1A703_9FIRM</name>
<gene>
    <name evidence="1" type="ORF">FRZ06_01850</name>
</gene>
<evidence type="ECO:0000313" key="1">
    <source>
        <dbReference type="EMBL" id="QOX62181.1"/>
    </source>
</evidence>
<sequence>MNSMKRLSQIFESSVKLPIDDSSKLIIMSDCHRGDGSQADDFFKNENLYISALNHYLEQDFTYIEIGDGDELWENKRMSDIIYAHQGVFELLKKFYQKNQAYFVYGNHDMVKQSDKFLKANLYEYYDKRENKTVPLFEDMRAYEGLVLEYESWGLNPFSKQILLVHGHQVDDLNSSFWKVSRFLVRYLWRPLELFGVTNPTSPAQNQEKKEIVGKRLTEWVIKENHMLIGGHNHRPMFPEMGEPLYFNDGSCVHPQFITGIEIDRGEISLVKWGVKVRQEGSLYVGRDVIAGPRKLRDFFITKRIFETCSLKDLG</sequence>
<accession>A0ACD1A703</accession>
<organism evidence="1 2">
    <name type="scientific">Anoxybacterium hadale</name>
    <dbReference type="NCBI Taxonomy" id="3408580"/>
    <lineage>
        <taxon>Bacteria</taxon>
        <taxon>Bacillati</taxon>
        <taxon>Bacillota</taxon>
        <taxon>Clostridia</taxon>
        <taxon>Peptostreptococcales</taxon>
        <taxon>Anaerovoracaceae</taxon>
        <taxon>Anoxybacterium</taxon>
    </lineage>
</organism>
<keyword evidence="2" id="KW-1185">Reference proteome</keyword>
<protein>
    <submittedName>
        <fullName evidence="1">Serine/threonine protein phosphatase</fullName>
    </submittedName>
</protein>
<proteinExistence type="predicted"/>
<reference evidence="1" key="1">
    <citation type="submission" date="2019-08" db="EMBL/GenBank/DDBJ databases">
        <title>Genome sequence of Clostridiales bacterium MT110.</title>
        <authorList>
            <person name="Cao J."/>
        </authorList>
    </citation>
    <scope>NUCLEOTIDE SEQUENCE</scope>
    <source>
        <strain evidence="1">MT110</strain>
    </source>
</reference>